<comment type="caution">
    <text evidence="1">The sequence shown here is derived from an EMBL/GenBank/DDBJ whole genome shotgun (WGS) entry which is preliminary data.</text>
</comment>
<sequence>MRPASLAGRLSAETGCSGFATHHHFRHFDIALILEAFRFKESPCAQG</sequence>
<evidence type="ECO:0000313" key="2">
    <source>
        <dbReference type="Proteomes" id="UP000037943"/>
    </source>
</evidence>
<gene>
    <name evidence="1" type="ORF">AC499_1673</name>
</gene>
<keyword evidence="2" id="KW-1185">Reference proteome</keyword>
<dbReference type="EMBL" id="LGLK01000039">
    <property type="protein sequence ID" value="KPC19519.1"/>
    <property type="molecule type" value="Genomic_DNA"/>
</dbReference>
<reference evidence="1 2" key="1">
    <citation type="submission" date="2015-10" db="EMBL/GenBank/DDBJ databases">
        <title>Comparative genomics and high-throughput reverse genetic screens identify a new phytobacterial MAMP and an Arabidopsis receptor required for immune elicitation.</title>
        <authorList>
            <person name="Mott G.A."/>
            <person name="Thakur S."/>
            <person name="Wang P.W."/>
            <person name="Desveaux D."/>
            <person name="Guttman D.S."/>
        </authorList>
    </citation>
    <scope>NUCLEOTIDE SEQUENCE [LARGE SCALE GENOMIC DNA]</scope>
    <source>
        <strain evidence="1 2">107</strain>
    </source>
</reference>
<dbReference type="Proteomes" id="UP000037943">
    <property type="component" value="Unassembled WGS sequence"/>
</dbReference>
<organism evidence="1 2">
    <name type="scientific">Pseudomonas amygdali pv. lachrymans</name>
    <name type="common">Pseudomonas syringae pv. lachrymans</name>
    <dbReference type="NCBI Taxonomy" id="53707"/>
    <lineage>
        <taxon>Bacteria</taxon>
        <taxon>Pseudomonadati</taxon>
        <taxon>Pseudomonadota</taxon>
        <taxon>Gammaproteobacteria</taxon>
        <taxon>Pseudomonadales</taxon>
        <taxon>Pseudomonadaceae</taxon>
        <taxon>Pseudomonas</taxon>
        <taxon>Pseudomonas amygdali</taxon>
    </lineage>
</organism>
<evidence type="ECO:0000313" key="1">
    <source>
        <dbReference type="EMBL" id="KPC19519.1"/>
    </source>
</evidence>
<accession>A0ABR5KXK3</accession>
<proteinExistence type="predicted"/>
<protein>
    <submittedName>
        <fullName evidence="1">Uncharacterized protein</fullName>
    </submittedName>
</protein>
<name>A0ABR5KXK3_PSEAV</name>